<evidence type="ECO:0000313" key="3">
    <source>
        <dbReference type="Proteomes" id="UP001151760"/>
    </source>
</evidence>
<dbReference type="PANTHER" id="PTHR31973:SF190">
    <property type="entry name" value="MULE TRANSPOSASE DOMAIN-CONTAINING PROTEIN"/>
    <property type="match status" value="1"/>
</dbReference>
<keyword evidence="3" id="KW-1185">Reference proteome</keyword>
<evidence type="ECO:0008006" key="4">
    <source>
        <dbReference type="Google" id="ProtNLM"/>
    </source>
</evidence>
<reference evidence="2" key="2">
    <citation type="submission" date="2022-01" db="EMBL/GenBank/DDBJ databases">
        <authorList>
            <person name="Yamashiro T."/>
            <person name="Shiraishi A."/>
            <person name="Satake H."/>
            <person name="Nakayama K."/>
        </authorList>
    </citation>
    <scope>NUCLEOTIDE SEQUENCE</scope>
</reference>
<feature type="compositionally biased region" description="Basic and acidic residues" evidence="1">
    <location>
        <begin position="302"/>
        <end position="312"/>
    </location>
</feature>
<feature type="region of interest" description="Disordered" evidence="1">
    <location>
        <begin position="284"/>
        <end position="312"/>
    </location>
</feature>
<dbReference type="Proteomes" id="UP001151760">
    <property type="component" value="Unassembled WGS sequence"/>
</dbReference>
<gene>
    <name evidence="2" type="ORF">Tco_0652868</name>
</gene>
<accession>A0ABQ4WYV0</accession>
<dbReference type="PANTHER" id="PTHR31973">
    <property type="entry name" value="POLYPROTEIN, PUTATIVE-RELATED"/>
    <property type="match status" value="1"/>
</dbReference>
<evidence type="ECO:0000313" key="2">
    <source>
        <dbReference type="EMBL" id="GJS58084.1"/>
    </source>
</evidence>
<evidence type="ECO:0000256" key="1">
    <source>
        <dbReference type="SAM" id="MobiDB-lite"/>
    </source>
</evidence>
<name>A0ABQ4WYV0_9ASTR</name>
<dbReference type="EMBL" id="BQNB010009054">
    <property type="protein sequence ID" value="GJS58084.1"/>
    <property type="molecule type" value="Genomic_DNA"/>
</dbReference>
<proteinExistence type="predicted"/>
<sequence length="409" mass="45635">MSKAFRAKAKGEREIRGDHVLQYSMVRDYVIELQSTTPNTTVKIVVERNTDPSLPTRVFKRIYICLEALKLGFRACRRNLLGLDAESKSSWCWFLQYLSDDIDLHHNSNFTFISDRQNGWCGQAYKDLLRRTASATNVRDFEKCMLELKMMNPKVFNGKIVEGRDKPVITLLEYIREYCMKRIMNVQGVIDKCTGPLTLTATRIMESIKKEAHLMKELTGIPCKHVVAACWNMALNDWAAPPPETWVNPCYWLSTWKEIYSHKIQPICMTKYWEKSTCPTTLLPPKHHVQVGRSRKKRKRSKHEDEPFVKDGKLSKKGRTITFQSCGNIGHNKATCKGQGDNNAEASGAGAVIGLSVAAGEGSAGGPGGAGVANQVPVSETRNADGREMGAGVLKQSSAAGGASEWSFL</sequence>
<reference evidence="2" key="1">
    <citation type="journal article" date="2022" name="Int. J. Mol. Sci.">
        <title>Draft Genome of Tanacetum Coccineum: Genomic Comparison of Closely Related Tanacetum-Family Plants.</title>
        <authorList>
            <person name="Yamashiro T."/>
            <person name="Shiraishi A."/>
            <person name="Nakayama K."/>
            <person name="Satake H."/>
        </authorList>
    </citation>
    <scope>NUCLEOTIDE SEQUENCE</scope>
</reference>
<feature type="compositionally biased region" description="Basic residues" evidence="1">
    <location>
        <begin position="285"/>
        <end position="301"/>
    </location>
</feature>
<comment type="caution">
    <text evidence="2">The sequence shown here is derived from an EMBL/GenBank/DDBJ whole genome shotgun (WGS) entry which is preliminary data.</text>
</comment>
<organism evidence="2 3">
    <name type="scientific">Tanacetum coccineum</name>
    <dbReference type="NCBI Taxonomy" id="301880"/>
    <lineage>
        <taxon>Eukaryota</taxon>
        <taxon>Viridiplantae</taxon>
        <taxon>Streptophyta</taxon>
        <taxon>Embryophyta</taxon>
        <taxon>Tracheophyta</taxon>
        <taxon>Spermatophyta</taxon>
        <taxon>Magnoliopsida</taxon>
        <taxon>eudicotyledons</taxon>
        <taxon>Gunneridae</taxon>
        <taxon>Pentapetalae</taxon>
        <taxon>asterids</taxon>
        <taxon>campanulids</taxon>
        <taxon>Asterales</taxon>
        <taxon>Asteraceae</taxon>
        <taxon>Asteroideae</taxon>
        <taxon>Anthemideae</taxon>
        <taxon>Anthemidinae</taxon>
        <taxon>Tanacetum</taxon>
    </lineage>
</organism>
<protein>
    <recommendedName>
        <fullName evidence="4">Transposase</fullName>
    </recommendedName>
</protein>